<dbReference type="EMBL" id="JAANQT010011965">
    <property type="protein sequence ID" value="KAG1273981.1"/>
    <property type="molecule type" value="Genomic_DNA"/>
</dbReference>
<reference evidence="1" key="1">
    <citation type="journal article" date="2020" name="Microb. Genom.">
        <title>Genetic diversity of clinical and environmental Mucorales isolates obtained from an investigation of mucormycosis cases among solid organ transplant recipients.</title>
        <authorList>
            <person name="Nguyen M.H."/>
            <person name="Kaul D."/>
            <person name="Muto C."/>
            <person name="Cheng S.J."/>
            <person name="Richter R.A."/>
            <person name="Bruno V.M."/>
            <person name="Liu G."/>
            <person name="Beyhan S."/>
            <person name="Sundermann A.J."/>
            <person name="Mounaud S."/>
            <person name="Pasculle A.W."/>
            <person name="Nierman W.C."/>
            <person name="Driscoll E."/>
            <person name="Cumbie R."/>
            <person name="Clancy C.J."/>
            <person name="Dupont C.L."/>
        </authorList>
    </citation>
    <scope>NUCLEOTIDE SEQUENCE</scope>
    <source>
        <strain evidence="1">GL11</strain>
    </source>
</reference>
<evidence type="ECO:0000313" key="1">
    <source>
        <dbReference type="EMBL" id="KAG1273981.1"/>
    </source>
</evidence>
<accession>A0A9P7BHN3</accession>
<comment type="caution">
    <text evidence="1">The sequence shown here is derived from an EMBL/GenBank/DDBJ whole genome shotgun (WGS) entry which is preliminary data.</text>
</comment>
<dbReference type="AlphaFoldDB" id="A0A9P7BHN3"/>
<name>A0A9P7BHN3_RHIOR</name>
<proteinExistence type="predicted"/>
<keyword evidence="2" id="KW-1185">Reference proteome</keyword>
<sequence>MPAPPISISAATMTSQAMPTEMRMPVMMVGAAAGRITCRAVRRRDTSSVRATFSQSCRTAPTPKAVFTSMGHNEQMKMTKMADVSASLMV</sequence>
<dbReference type="Proteomes" id="UP000716291">
    <property type="component" value="Unassembled WGS sequence"/>
</dbReference>
<evidence type="ECO:0000313" key="2">
    <source>
        <dbReference type="Proteomes" id="UP000716291"/>
    </source>
</evidence>
<gene>
    <name evidence="1" type="ORF">G6F64_015229</name>
</gene>
<organism evidence="1 2">
    <name type="scientific">Rhizopus oryzae</name>
    <name type="common">Mucormycosis agent</name>
    <name type="synonym">Rhizopus arrhizus var. delemar</name>
    <dbReference type="NCBI Taxonomy" id="64495"/>
    <lineage>
        <taxon>Eukaryota</taxon>
        <taxon>Fungi</taxon>
        <taxon>Fungi incertae sedis</taxon>
        <taxon>Mucoromycota</taxon>
        <taxon>Mucoromycotina</taxon>
        <taxon>Mucoromycetes</taxon>
        <taxon>Mucorales</taxon>
        <taxon>Mucorineae</taxon>
        <taxon>Rhizopodaceae</taxon>
        <taxon>Rhizopus</taxon>
    </lineage>
</organism>
<protein>
    <submittedName>
        <fullName evidence="1">Uncharacterized protein</fullName>
    </submittedName>
</protein>